<evidence type="ECO:0000313" key="2">
    <source>
        <dbReference type="EMBL" id="DAE10673.1"/>
    </source>
</evidence>
<accession>A0A8S5PVS7</accession>
<reference evidence="2" key="1">
    <citation type="journal article" date="2021" name="Proc. Natl. Acad. Sci. U.S.A.">
        <title>A Catalog of Tens of Thousands of Viruses from Human Metagenomes Reveals Hidden Associations with Chronic Diseases.</title>
        <authorList>
            <person name="Tisza M.J."/>
            <person name="Buck C.B."/>
        </authorList>
    </citation>
    <scope>NUCLEOTIDE SEQUENCE</scope>
    <source>
        <strain evidence="2">CtlgF9</strain>
    </source>
</reference>
<feature type="region of interest" description="Disordered" evidence="1">
    <location>
        <begin position="113"/>
        <end position="140"/>
    </location>
</feature>
<organism evidence="2">
    <name type="scientific">Siphoviridae sp. ctlgF9</name>
    <dbReference type="NCBI Taxonomy" id="2825649"/>
    <lineage>
        <taxon>Viruses</taxon>
        <taxon>Duplodnaviria</taxon>
        <taxon>Heunggongvirae</taxon>
        <taxon>Uroviricota</taxon>
        <taxon>Caudoviricetes</taxon>
    </lineage>
</organism>
<name>A0A8S5PVS7_9CAUD</name>
<sequence length="140" mass="16221">MAHILFTECLDVYVPGDHLYHVTQKKLDYLDMLTKVYFDGEPRYKIVETHEQEEARERAARIAEHKAEWQVEKDALIARYKAGDQYAAREWELSVFEDEPEFPYEKVLTEMEAEEKAKAEAEAAGKDEQPPAEGAGKDKK</sequence>
<evidence type="ECO:0000256" key="1">
    <source>
        <dbReference type="SAM" id="MobiDB-lite"/>
    </source>
</evidence>
<proteinExistence type="predicted"/>
<dbReference type="EMBL" id="BK015517">
    <property type="protein sequence ID" value="DAE10673.1"/>
    <property type="molecule type" value="Genomic_DNA"/>
</dbReference>
<protein>
    <submittedName>
        <fullName evidence="2">Uncharacterized protein</fullName>
    </submittedName>
</protein>